<keyword evidence="1" id="KW-0472">Membrane</keyword>
<dbReference type="Proteomes" id="UP000277579">
    <property type="component" value="Unassembled WGS sequence"/>
</dbReference>
<dbReference type="AlphaFoldDB" id="A0A495LZN3"/>
<keyword evidence="1" id="KW-0812">Transmembrane</keyword>
<dbReference type="EMBL" id="RBLC01000005">
    <property type="protein sequence ID" value="RKS19081.1"/>
    <property type="molecule type" value="Genomic_DNA"/>
</dbReference>
<evidence type="ECO:0000313" key="3">
    <source>
        <dbReference type="Proteomes" id="UP000277579"/>
    </source>
</evidence>
<accession>A0A495LZN3</accession>
<keyword evidence="1" id="KW-1133">Transmembrane helix</keyword>
<reference evidence="2 3" key="1">
    <citation type="submission" date="2018-10" db="EMBL/GenBank/DDBJ databases">
        <title>Genomic Encyclopedia of Archaeal and Bacterial Type Strains, Phase II (KMG-II): from individual species to whole genera.</title>
        <authorList>
            <person name="Goeker M."/>
        </authorList>
    </citation>
    <scope>NUCLEOTIDE SEQUENCE [LARGE SCALE GENOMIC DNA]</scope>
    <source>
        <strain evidence="2 3">DSM 29537</strain>
    </source>
</reference>
<protein>
    <submittedName>
        <fullName evidence="2">Uncharacterized protein</fullName>
    </submittedName>
</protein>
<dbReference type="OrthoDB" id="1377095at2"/>
<dbReference type="RefSeq" id="WP_121377315.1">
    <property type="nucleotide sequence ID" value="NZ_RBLC01000005.1"/>
</dbReference>
<evidence type="ECO:0000313" key="2">
    <source>
        <dbReference type="EMBL" id="RKS19081.1"/>
    </source>
</evidence>
<comment type="caution">
    <text evidence="2">The sequence shown here is derived from an EMBL/GenBank/DDBJ whole genome shotgun (WGS) entry which is preliminary data.</text>
</comment>
<proteinExistence type="predicted"/>
<name>A0A495LZN3_9FLAO</name>
<evidence type="ECO:0000256" key="1">
    <source>
        <dbReference type="SAM" id="Phobius"/>
    </source>
</evidence>
<feature type="transmembrane region" description="Helical" evidence="1">
    <location>
        <begin position="6"/>
        <end position="25"/>
    </location>
</feature>
<sequence length="111" mass="13292">MTIKKLLRFYPVIVIFGIFIYFHLVGKKNNEKFYKSKVNSLIVERNNWQVRATAFYLSNGLKIDSSSLAEFDLKLGDSIVKQKNTHLFKVYRRENSREGYYFLSEYDNNRY</sequence>
<keyword evidence="3" id="KW-1185">Reference proteome</keyword>
<organism evidence="2 3">
    <name type="scientific">Flavobacterium endophyticum</name>
    <dbReference type="NCBI Taxonomy" id="1540163"/>
    <lineage>
        <taxon>Bacteria</taxon>
        <taxon>Pseudomonadati</taxon>
        <taxon>Bacteroidota</taxon>
        <taxon>Flavobacteriia</taxon>
        <taxon>Flavobacteriales</taxon>
        <taxon>Flavobacteriaceae</taxon>
        <taxon>Flavobacterium</taxon>
    </lineage>
</organism>
<gene>
    <name evidence="2" type="ORF">CLV94_3032</name>
</gene>